<dbReference type="PROSITE" id="PS00356">
    <property type="entry name" value="HTH_LACI_1"/>
    <property type="match status" value="1"/>
</dbReference>
<evidence type="ECO:0000259" key="4">
    <source>
        <dbReference type="PROSITE" id="PS50932"/>
    </source>
</evidence>
<proteinExistence type="predicted"/>
<name>A0A7X0PAA3_9BURK</name>
<dbReference type="Pfam" id="PF13407">
    <property type="entry name" value="Peripla_BP_4"/>
    <property type="match status" value="1"/>
</dbReference>
<dbReference type="InterPro" id="IPR010982">
    <property type="entry name" value="Lambda_DNA-bd_dom_sf"/>
</dbReference>
<dbReference type="CDD" id="cd01392">
    <property type="entry name" value="HTH_LacI"/>
    <property type="match status" value="1"/>
</dbReference>
<organism evidence="5 6">
    <name type="scientific">Acidovorax soli</name>
    <dbReference type="NCBI Taxonomy" id="592050"/>
    <lineage>
        <taxon>Bacteria</taxon>
        <taxon>Pseudomonadati</taxon>
        <taxon>Pseudomonadota</taxon>
        <taxon>Betaproteobacteria</taxon>
        <taxon>Burkholderiales</taxon>
        <taxon>Comamonadaceae</taxon>
        <taxon>Acidovorax</taxon>
    </lineage>
</organism>
<protein>
    <submittedName>
        <fullName evidence="5">LacI family transcriptional regulator</fullName>
    </submittedName>
</protein>
<dbReference type="InterPro" id="IPR028082">
    <property type="entry name" value="Peripla_BP_I"/>
</dbReference>
<dbReference type="Gene3D" id="1.10.260.40">
    <property type="entry name" value="lambda repressor-like DNA-binding domains"/>
    <property type="match status" value="1"/>
</dbReference>
<evidence type="ECO:0000256" key="3">
    <source>
        <dbReference type="ARBA" id="ARBA00023163"/>
    </source>
</evidence>
<dbReference type="AlphaFoldDB" id="A0A7X0PAA3"/>
<dbReference type="PANTHER" id="PTHR30146:SF152">
    <property type="entry name" value="TRANSCRIPTIONAL REGULATORY PROTEIN"/>
    <property type="match status" value="1"/>
</dbReference>
<dbReference type="Gene3D" id="3.40.50.2300">
    <property type="match status" value="2"/>
</dbReference>
<dbReference type="SUPFAM" id="SSF53822">
    <property type="entry name" value="Periplasmic binding protein-like I"/>
    <property type="match status" value="1"/>
</dbReference>
<dbReference type="InterPro" id="IPR025997">
    <property type="entry name" value="SBP_2_dom"/>
</dbReference>
<dbReference type="Pfam" id="PF00356">
    <property type="entry name" value="LacI"/>
    <property type="match status" value="1"/>
</dbReference>
<dbReference type="GO" id="GO:0000976">
    <property type="term" value="F:transcription cis-regulatory region binding"/>
    <property type="evidence" value="ECO:0007669"/>
    <property type="project" value="TreeGrafter"/>
</dbReference>
<dbReference type="SMART" id="SM00354">
    <property type="entry name" value="HTH_LACI"/>
    <property type="match status" value="1"/>
</dbReference>
<keyword evidence="3" id="KW-0804">Transcription</keyword>
<dbReference type="PROSITE" id="PS50932">
    <property type="entry name" value="HTH_LACI_2"/>
    <property type="match status" value="1"/>
</dbReference>
<gene>
    <name evidence="5" type="ORF">HNP48_000825</name>
</gene>
<keyword evidence="2" id="KW-0238">DNA-binding</keyword>
<keyword evidence="6" id="KW-1185">Reference proteome</keyword>
<reference evidence="5 6" key="1">
    <citation type="submission" date="2020-08" db="EMBL/GenBank/DDBJ databases">
        <title>Functional genomics of gut bacteria from endangered species of beetles.</title>
        <authorList>
            <person name="Carlos-Shanley C."/>
        </authorList>
    </citation>
    <scope>NUCLEOTIDE SEQUENCE [LARGE SCALE GENOMIC DNA]</scope>
    <source>
        <strain evidence="5 6">S00198</strain>
    </source>
</reference>
<evidence type="ECO:0000256" key="2">
    <source>
        <dbReference type="ARBA" id="ARBA00023125"/>
    </source>
</evidence>
<dbReference type="EMBL" id="JACHLK010000001">
    <property type="protein sequence ID" value="MBB6558161.1"/>
    <property type="molecule type" value="Genomic_DNA"/>
</dbReference>
<evidence type="ECO:0000313" key="5">
    <source>
        <dbReference type="EMBL" id="MBB6558161.1"/>
    </source>
</evidence>
<comment type="caution">
    <text evidence="5">The sequence shown here is derived from an EMBL/GenBank/DDBJ whole genome shotgun (WGS) entry which is preliminary data.</text>
</comment>
<dbReference type="CDD" id="cd06307">
    <property type="entry name" value="PBP1_sugar_binding"/>
    <property type="match status" value="1"/>
</dbReference>
<dbReference type="SUPFAM" id="SSF47413">
    <property type="entry name" value="lambda repressor-like DNA-binding domains"/>
    <property type="match status" value="1"/>
</dbReference>
<sequence>MGRALPGIVEVAALAGVSTATVDRVLNRRGGVRQATAQRVVQAAGELGYLPADGLAATLAPAPLRVMFLLPRNTSRFLTMLGDMVSYSQEHWAPFHVKCRAETVDSFNPEALAQALLHHGKRYDGLVMMALEHPQVREAVATLAERGVPVVTVISDLGNSQRVGYVGLDNRAAGRTAGYLIGRFIGAREAKVALVAGSLRYAAHQEREAGFLHVLEELFPQLTVVGLREGLDDAEKNYRQTRTLLERHPDLAGIYNIGGASDGIARALQEGGVQHKVVFIGHGLTPDTRAQLIDGSMDAVITQNPLSTITSCVRIFANLRDGRPALSGVETTRSQVVFRENLP</sequence>
<accession>A0A7X0PAA3</accession>
<dbReference type="PANTHER" id="PTHR30146">
    <property type="entry name" value="LACI-RELATED TRANSCRIPTIONAL REPRESSOR"/>
    <property type="match status" value="1"/>
</dbReference>
<feature type="domain" description="HTH lacI-type" evidence="4">
    <location>
        <begin position="6"/>
        <end position="57"/>
    </location>
</feature>
<dbReference type="RefSeq" id="WP_184855553.1">
    <property type="nucleotide sequence ID" value="NZ_JACHLK010000001.1"/>
</dbReference>
<dbReference type="Proteomes" id="UP000575083">
    <property type="component" value="Unassembled WGS sequence"/>
</dbReference>
<dbReference type="InterPro" id="IPR000843">
    <property type="entry name" value="HTH_LacI"/>
</dbReference>
<evidence type="ECO:0000256" key="1">
    <source>
        <dbReference type="ARBA" id="ARBA00023015"/>
    </source>
</evidence>
<dbReference type="GO" id="GO:0003700">
    <property type="term" value="F:DNA-binding transcription factor activity"/>
    <property type="evidence" value="ECO:0007669"/>
    <property type="project" value="TreeGrafter"/>
</dbReference>
<keyword evidence="1" id="KW-0805">Transcription regulation</keyword>
<evidence type="ECO:0000313" key="6">
    <source>
        <dbReference type="Proteomes" id="UP000575083"/>
    </source>
</evidence>